<keyword evidence="1" id="KW-1133">Transmembrane helix</keyword>
<gene>
    <name evidence="2" type="ORF">ASZ90_016585</name>
</gene>
<keyword evidence="1" id="KW-0812">Transmembrane</keyword>
<keyword evidence="1" id="KW-0472">Membrane</keyword>
<name>A0A0W8ENP6_9ZZZZ</name>
<dbReference type="EMBL" id="LNQE01001747">
    <property type="protein sequence ID" value="KUG10006.1"/>
    <property type="molecule type" value="Genomic_DNA"/>
</dbReference>
<sequence length="62" mass="6667">MYFIGGVIVLQLAMIFGGCPYRAALRTGYGDITALIFIITMALGVVAGTILMLKRAEAEEEI</sequence>
<comment type="caution">
    <text evidence="2">The sequence shown here is derived from an EMBL/GenBank/DDBJ whole genome shotgun (WGS) entry which is preliminary data.</text>
</comment>
<protein>
    <recommendedName>
        <fullName evidence="3">Sulphur transport domain-containing protein</fullName>
    </recommendedName>
</protein>
<evidence type="ECO:0008006" key="3">
    <source>
        <dbReference type="Google" id="ProtNLM"/>
    </source>
</evidence>
<accession>A0A0W8ENP6</accession>
<evidence type="ECO:0000313" key="2">
    <source>
        <dbReference type="EMBL" id="KUG10006.1"/>
    </source>
</evidence>
<feature type="transmembrane region" description="Helical" evidence="1">
    <location>
        <begin position="33"/>
        <end position="53"/>
    </location>
</feature>
<dbReference type="AlphaFoldDB" id="A0A0W8ENP6"/>
<reference evidence="2" key="1">
    <citation type="journal article" date="2015" name="Proc. Natl. Acad. Sci. U.S.A.">
        <title>Networks of energetic and metabolic interactions define dynamics in microbial communities.</title>
        <authorList>
            <person name="Embree M."/>
            <person name="Liu J.K."/>
            <person name="Al-Bassam M.M."/>
            <person name="Zengler K."/>
        </authorList>
    </citation>
    <scope>NUCLEOTIDE SEQUENCE</scope>
</reference>
<proteinExistence type="predicted"/>
<evidence type="ECO:0000256" key="1">
    <source>
        <dbReference type="SAM" id="Phobius"/>
    </source>
</evidence>
<organism evidence="2">
    <name type="scientific">hydrocarbon metagenome</name>
    <dbReference type="NCBI Taxonomy" id="938273"/>
    <lineage>
        <taxon>unclassified sequences</taxon>
        <taxon>metagenomes</taxon>
        <taxon>ecological metagenomes</taxon>
    </lineage>
</organism>